<dbReference type="EMBL" id="FNOB01000014">
    <property type="protein sequence ID" value="SDX36365.1"/>
    <property type="molecule type" value="Genomic_DNA"/>
</dbReference>
<feature type="transmembrane region" description="Helical" evidence="5">
    <location>
        <begin position="231"/>
        <end position="250"/>
    </location>
</feature>
<reference evidence="7" key="1">
    <citation type="journal article" date="2014" name="Int. J. Syst. Evol. Microbiol.">
        <title>Complete genome sequence of Corynebacterium casei LMG S-19264T (=DSM 44701T), isolated from a smear-ripened cheese.</title>
        <authorList>
            <consortium name="US DOE Joint Genome Institute (JGI-PGF)"/>
            <person name="Walter F."/>
            <person name="Albersmeier A."/>
            <person name="Kalinowski J."/>
            <person name="Ruckert C."/>
        </authorList>
    </citation>
    <scope>NUCLEOTIDE SEQUENCE</scope>
    <source>
        <strain evidence="7">CGMCC 1.10859</strain>
    </source>
</reference>
<sequence>MRLFLLILVTMIAFAANSVLTRMGLAEGRIGPAAFSAIRLASAALALSLLVISRGRKLPLATPGRWRGVLALAVYVLGFSFAYVWLSAGVGALILFGAVQITMFSAALRAGEQMPPQRLIGAAVAFAGLVWLMWPAGHATPDLAGSFLMAAAGIAWGAYSILGRGASEPEADTAANFLLATPFGLAALPLAVGAPLTPTGVGLALASGVVTSGLGYVLWYHVLPQLRASTAAIAQLGVPILATAGGVALLGEALSWRFVTATVLVLGGIALSLRRPRRLRD</sequence>
<dbReference type="SUPFAM" id="SSF103481">
    <property type="entry name" value="Multidrug resistance efflux transporter EmrE"/>
    <property type="match status" value="2"/>
</dbReference>
<keyword evidence="2 5" id="KW-0812">Transmembrane</keyword>
<dbReference type="InterPro" id="IPR050638">
    <property type="entry name" value="AA-Vitamin_Transporters"/>
</dbReference>
<dbReference type="GO" id="GO:0016020">
    <property type="term" value="C:membrane"/>
    <property type="evidence" value="ECO:0007669"/>
    <property type="project" value="UniProtKB-SubCell"/>
</dbReference>
<dbReference type="Proteomes" id="UP000199541">
    <property type="component" value="Unassembled WGS sequence"/>
</dbReference>
<evidence type="ECO:0000256" key="3">
    <source>
        <dbReference type="ARBA" id="ARBA00022989"/>
    </source>
</evidence>
<dbReference type="Pfam" id="PF00892">
    <property type="entry name" value="EamA"/>
    <property type="match status" value="2"/>
</dbReference>
<reference evidence="8 9" key="2">
    <citation type="submission" date="2016-10" db="EMBL/GenBank/DDBJ databases">
        <authorList>
            <person name="Varghese N."/>
            <person name="Submissions S."/>
        </authorList>
    </citation>
    <scope>NUCLEOTIDE SEQUENCE [LARGE SCALE GENOMIC DNA]</scope>
    <source>
        <strain evidence="8 9">DSM 24802</strain>
    </source>
</reference>
<keyword evidence="4 5" id="KW-0472">Membrane</keyword>
<protein>
    <submittedName>
        <fullName evidence="8">Threonine/homoserine efflux transporter RhtA</fullName>
    </submittedName>
</protein>
<feature type="transmembrane region" description="Helical" evidence="5">
    <location>
        <begin position="34"/>
        <end position="52"/>
    </location>
</feature>
<dbReference type="EMBL" id="BNAB01000014">
    <property type="protein sequence ID" value="GHE03875.1"/>
    <property type="molecule type" value="Genomic_DNA"/>
</dbReference>
<name>A0AAN4USZ5_9RHOB</name>
<reference evidence="7" key="3">
    <citation type="submission" date="2023-06" db="EMBL/GenBank/DDBJ databases">
        <authorList>
            <person name="Sun Q."/>
            <person name="Zhou Y."/>
        </authorList>
    </citation>
    <scope>NUCLEOTIDE SEQUENCE</scope>
    <source>
        <strain evidence="7">CGMCC 1.10859</strain>
    </source>
</reference>
<keyword evidence="9" id="KW-1185">Reference proteome</keyword>
<feature type="domain" description="EamA" evidence="6">
    <location>
        <begin position="4"/>
        <end position="133"/>
    </location>
</feature>
<dbReference type="Proteomes" id="UP000634647">
    <property type="component" value="Unassembled WGS sequence"/>
</dbReference>
<evidence type="ECO:0000313" key="7">
    <source>
        <dbReference type="EMBL" id="GHE03875.1"/>
    </source>
</evidence>
<feature type="transmembrane region" description="Helical" evidence="5">
    <location>
        <begin position="256"/>
        <end position="273"/>
    </location>
</feature>
<evidence type="ECO:0000256" key="5">
    <source>
        <dbReference type="SAM" id="Phobius"/>
    </source>
</evidence>
<evidence type="ECO:0000313" key="8">
    <source>
        <dbReference type="EMBL" id="SDX36365.1"/>
    </source>
</evidence>
<feature type="transmembrane region" description="Helical" evidence="5">
    <location>
        <begin position="200"/>
        <end position="219"/>
    </location>
</feature>
<evidence type="ECO:0000256" key="1">
    <source>
        <dbReference type="ARBA" id="ARBA00004141"/>
    </source>
</evidence>
<accession>A0AAN4USZ5</accession>
<feature type="transmembrane region" description="Helical" evidence="5">
    <location>
        <begin position="119"/>
        <end position="137"/>
    </location>
</feature>
<comment type="subcellular location">
    <subcellularLocation>
        <location evidence="1">Membrane</location>
        <topology evidence="1">Multi-pass membrane protein</topology>
    </subcellularLocation>
</comment>
<gene>
    <name evidence="7" type="ORF">GCM10008024_28820</name>
    <name evidence="8" type="ORF">SAMN05444006_11499</name>
</gene>
<dbReference type="PANTHER" id="PTHR32322">
    <property type="entry name" value="INNER MEMBRANE TRANSPORTER"/>
    <property type="match status" value="1"/>
</dbReference>
<keyword evidence="3 5" id="KW-1133">Transmembrane helix</keyword>
<evidence type="ECO:0000256" key="4">
    <source>
        <dbReference type="ARBA" id="ARBA00023136"/>
    </source>
</evidence>
<feature type="transmembrane region" description="Helical" evidence="5">
    <location>
        <begin position="64"/>
        <end position="84"/>
    </location>
</feature>
<evidence type="ECO:0000256" key="2">
    <source>
        <dbReference type="ARBA" id="ARBA00022692"/>
    </source>
</evidence>
<dbReference type="PANTHER" id="PTHR32322:SF9">
    <property type="entry name" value="AMINO-ACID METABOLITE EFFLUX PUMP-RELATED"/>
    <property type="match status" value="1"/>
</dbReference>
<feature type="transmembrane region" description="Helical" evidence="5">
    <location>
        <begin position="90"/>
        <end position="107"/>
    </location>
</feature>
<dbReference type="InterPro" id="IPR000620">
    <property type="entry name" value="EamA_dom"/>
</dbReference>
<proteinExistence type="predicted"/>
<dbReference type="AlphaFoldDB" id="A0AAN4USZ5"/>
<feature type="transmembrane region" description="Helical" evidence="5">
    <location>
        <begin position="174"/>
        <end position="194"/>
    </location>
</feature>
<feature type="transmembrane region" description="Helical" evidence="5">
    <location>
        <begin position="143"/>
        <end position="162"/>
    </location>
</feature>
<dbReference type="InterPro" id="IPR037185">
    <property type="entry name" value="EmrE-like"/>
</dbReference>
<organism evidence="7 10">
    <name type="scientific">Allgaiera indica</name>
    <dbReference type="NCBI Taxonomy" id="765699"/>
    <lineage>
        <taxon>Bacteria</taxon>
        <taxon>Pseudomonadati</taxon>
        <taxon>Pseudomonadota</taxon>
        <taxon>Alphaproteobacteria</taxon>
        <taxon>Rhodobacterales</taxon>
        <taxon>Paracoccaceae</taxon>
        <taxon>Allgaiera</taxon>
    </lineage>
</organism>
<dbReference type="RefSeq" id="WP_035847107.1">
    <property type="nucleotide sequence ID" value="NZ_BNAB01000014.1"/>
</dbReference>
<comment type="caution">
    <text evidence="7">The sequence shown here is derived from an EMBL/GenBank/DDBJ whole genome shotgun (WGS) entry which is preliminary data.</text>
</comment>
<evidence type="ECO:0000313" key="10">
    <source>
        <dbReference type="Proteomes" id="UP000634647"/>
    </source>
</evidence>
<evidence type="ECO:0000313" key="9">
    <source>
        <dbReference type="Proteomes" id="UP000199541"/>
    </source>
</evidence>
<evidence type="ECO:0000259" key="6">
    <source>
        <dbReference type="Pfam" id="PF00892"/>
    </source>
</evidence>
<feature type="domain" description="EamA" evidence="6">
    <location>
        <begin position="144"/>
        <end position="273"/>
    </location>
</feature>